<dbReference type="PROSITE" id="PS51186">
    <property type="entry name" value="GNAT"/>
    <property type="match status" value="1"/>
</dbReference>
<dbReference type="SUPFAM" id="SSF55729">
    <property type="entry name" value="Acyl-CoA N-acyltransferases (Nat)"/>
    <property type="match status" value="1"/>
</dbReference>
<feature type="domain" description="N-acetyltransferase" evidence="1">
    <location>
        <begin position="1"/>
        <end position="140"/>
    </location>
</feature>
<dbReference type="Proteomes" id="UP000237381">
    <property type="component" value="Unassembled WGS sequence"/>
</dbReference>
<dbReference type="RefSeq" id="WP_103703062.1">
    <property type="nucleotide sequence ID" value="NZ_PQGA01000002.1"/>
</dbReference>
<organism evidence="2 3">
    <name type="scientific">Paraburkholderia eburnea</name>
    <dbReference type="NCBI Taxonomy" id="1189126"/>
    <lineage>
        <taxon>Bacteria</taxon>
        <taxon>Pseudomonadati</taxon>
        <taxon>Pseudomonadota</taxon>
        <taxon>Betaproteobacteria</taxon>
        <taxon>Burkholderiales</taxon>
        <taxon>Burkholderiaceae</taxon>
        <taxon>Paraburkholderia</taxon>
    </lineage>
</organism>
<keyword evidence="3" id="KW-1185">Reference proteome</keyword>
<dbReference type="InterPro" id="IPR016181">
    <property type="entry name" value="Acyl_CoA_acyltransferase"/>
</dbReference>
<name>A0A2S4MIP9_9BURK</name>
<dbReference type="InterPro" id="IPR000182">
    <property type="entry name" value="GNAT_dom"/>
</dbReference>
<evidence type="ECO:0000259" key="1">
    <source>
        <dbReference type="PROSITE" id="PS51186"/>
    </source>
</evidence>
<comment type="caution">
    <text evidence="2">The sequence shown here is derived from an EMBL/GenBank/DDBJ whole genome shotgun (WGS) entry which is preliminary data.</text>
</comment>
<gene>
    <name evidence="2" type="ORF">B0G62_10297</name>
</gene>
<dbReference type="Pfam" id="PF00583">
    <property type="entry name" value="Acetyltransf_1"/>
    <property type="match status" value="1"/>
</dbReference>
<proteinExistence type="predicted"/>
<keyword evidence="2" id="KW-0808">Transferase</keyword>
<dbReference type="OrthoDB" id="9787920at2"/>
<dbReference type="CDD" id="cd04301">
    <property type="entry name" value="NAT_SF"/>
    <property type="match status" value="1"/>
</dbReference>
<dbReference type="Gene3D" id="3.40.630.30">
    <property type="match status" value="1"/>
</dbReference>
<dbReference type="EMBL" id="PQGA01000002">
    <property type="protein sequence ID" value="POR54489.1"/>
    <property type="molecule type" value="Genomic_DNA"/>
</dbReference>
<dbReference type="AlphaFoldDB" id="A0A2S4MIP9"/>
<accession>A0A2S4MIP9</accession>
<reference evidence="2 3" key="1">
    <citation type="submission" date="2018-01" db="EMBL/GenBank/DDBJ databases">
        <title>Genomic Encyclopedia of Type Strains, Phase III (KMG-III): the genomes of soil and plant-associated and newly described type strains.</title>
        <authorList>
            <person name="Whitman W."/>
        </authorList>
    </citation>
    <scope>NUCLEOTIDE SEQUENCE [LARGE SCALE GENOMIC DNA]</scope>
    <source>
        <strain evidence="2 3">JCM 18070</strain>
    </source>
</reference>
<sequence length="144" mass="15990">MPAPEIIVTDTVDETIERIIGGGLNRFNDEHVGYADRQPLAVLVRDPLTREIVGGASGRSSLGLLFLDLFFLPTSARGQGVGSDVLRRFEDEGRRRGCRSAVVYTISFQAPEFYKRHGWTEFGKIPCDPPGTYRVFLTKDLSAD</sequence>
<evidence type="ECO:0000313" key="2">
    <source>
        <dbReference type="EMBL" id="POR54489.1"/>
    </source>
</evidence>
<evidence type="ECO:0000313" key="3">
    <source>
        <dbReference type="Proteomes" id="UP000237381"/>
    </source>
</evidence>
<protein>
    <submittedName>
        <fullName evidence="2">Acetyltransferase (GNAT) family protein</fullName>
    </submittedName>
</protein>
<dbReference type="GO" id="GO:0016747">
    <property type="term" value="F:acyltransferase activity, transferring groups other than amino-acyl groups"/>
    <property type="evidence" value="ECO:0007669"/>
    <property type="project" value="InterPro"/>
</dbReference>